<dbReference type="GO" id="GO:0006508">
    <property type="term" value="P:proteolysis"/>
    <property type="evidence" value="ECO:0007669"/>
    <property type="project" value="UniProtKB-KW"/>
</dbReference>
<comment type="caution">
    <text evidence="8">The sequence shown here is derived from an EMBL/GenBank/DDBJ whole genome shotgun (WGS) entry which is preliminary data.</text>
</comment>
<dbReference type="FunFam" id="2.60.120.380:FF:000013">
    <property type="entry name" value="Alkaline serine protease"/>
    <property type="match status" value="1"/>
</dbReference>
<evidence type="ECO:0000259" key="7">
    <source>
        <dbReference type="Pfam" id="PF04151"/>
    </source>
</evidence>
<evidence type="ECO:0000256" key="5">
    <source>
        <dbReference type="ARBA" id="ARBA00022825"/>
    </source>
</evidence>
<dbReference type="GO" id="GO:0005576">
    <property type="term" value="C:extracellular region"/>
    <property type="evidence" value="ECO:0007669"/>
    <property type="project" value="UniProtKB-SubCell"/>
</dbReference>
<dbReference type="Pfam" id="PF04151">
    <property type="entry name" value="PPC"/>
    <property type="match status" value="2"/>
</dbReference>
<evidence type="ECO:0000256" key="4">
    <source>
        <dbReference type="ARBA" id="ARBA00022801"/>
    </source>
</evidence>
<dbReference type="STRING" id="1163407.UU7_16242"/>
<dbReference type="OrthoDB" id="9789219at2"/>
<dbReference type="Gene3D" id="2.60.120.380">
    <property type="match status" value="2"/>
</dbReference>
<dbReference type="InterPro" id="IPR007280">
    <property type="entry name" value="Peptidase_C_arc/bac"/>
</dbReference>
<gene>
    <name evidence="8" type="ORF">UU7_16242</name>
</gene>
<evidence type="ECO:0000313" key="9">
    <source>
        <dbReference type="Proteomes" id="UP000003226"/>
    </source>
</evidence>
<organism evidence="8 9">
    <name type="scientific">Rhodanobacter spathiphylli B39</name>
    <dbReference type="NCBI Taxonomy" id="1163407"/>
    <lineage>
        <taxon>Bacteria</taxon>
        <taxon>Pseudomonadati</taxon>
        <taxon>Pseudomonadota</taxon>
        <taxon>Gammaproteobacteria</taxon>
        <taxon>Lysobacterales</taxon>
        <taxon>Rhodanobacteraceae</taxon>
        <taxon>Rhodanobacter</taxon>
    </lineage>
</organism>
<evidence type="ECO:0000256" key="6">
    <source>
        <dbReference type="ARBA" id="ARBA00023145"/>
    </source>
</evidence>
<reference evidence="8 9" key="1">
    <citation type="journal article" date="2012" name="J. Bacteriol.">
        <title>Genome sequences for six rhodanobacter strains, isolated from soils and the terrestrial subsurface, with variable denitrification capabilities.</title>
        <authorList>
            <person name="Kostka J.E."/>
            <person name="Green S.J."/>
            <person name="Rishishwar L."/>
            <person name="Prakash O."/>
            <person name="Katz L.S."/>
            <person name="Marino-Ramirez L."/>
            <person name="Jordan I.K."/>
            <person name="Munk C."/>
            <person name="Ivanova N."/>
            <person name="Mikhailova N."/>
            <person name="Watson D.B."/>
            <person name="Brown S.D."/>
            <person name="Palumbo A.V."/>
            <person name="Brooks S.C."/>
        </authorList>
    </citation>
    <scope>NUCLEOTIDE SEQUENCE [LARGE SCALE GENOMIC DNA]</scope>
    <source>
        <strain evidence="8 9">B39</strain>
    </source>
</reference>
<keyword evidence="2" id="KW-0964">Secreted</keyword>
<proteinExistence type="predicted"/>
<keyword evidence="3 8" id="KW-0645">Protease</keyword>
<feature type="domain" description="Peptidase C-terminal archaeal/bacterial" evidence="7">
    <location>
        <begin position="40"/>
        <end position="107"/>
    </location>
</feature>
<comment type="subcellular location">
    <subcellularLocation>
        <location evidence="1">Secreted</location>
    </subcellularLocation>
</comment>
<feature type="domain" description="Peptidase C-terminal archaeal/bacterial" evidence="7">
    <location>
        <begin position="147"/>
        <end position="214"/>
    </location>
</feature>
<dbReference type="PATRIC" id="fig|1163407.3.peg.3268"/>
<protein>
    <submittedName>
        <fullName evidence="8">Extracellular alkaline serine protease</fullName>
    </submittedName>
</protein>
<sequence>MGVTCPGTGGGGGGGGGTTTELQNNVAVTGVSAATGADNDYFITVPAGATNLVMSISGGTGDADLYTKAGSAPTTSSYDCRPYKTGNSESCTVASPVAGKYYIKVHGYSSYSGVTVKASYSTGGGGGGGGSSDSVNLPTVTTGNWSTTYTETVQAGHTVTFAISGGTGDADLYVRAGSAPTTSSYNCRPYKTGNNESCTFTPGSNTTYYIKVRAYQTFSGVTLTETLN</sequence>
<evidence type="ECO:0000313" key="8">
    <source>
        <dbReference type="EMBL" id="EIL90077.1"/>
    </source>
</evidence>
<dbReference type="GO" id="GO:0008236">
    <property type="term" value="F:serine-type peptidase activity"/>
    <property type="evidence" value="ECO:0007669"/>
    <property type="project" value="UniProtKB-KW"/>
</dbReference>
<keyword evidence="6" id="KW-0865">Zymogen</keyword>
<dbReference type="AlphaFoldDB" id="I4VS86"/>
<dbReference type="SUPFAM" id="SSF89260">
    <property type="entry name" value="Collagen-binding domain"/>
    <property type="match status" value="1"/>
</dbReference>
<keyword evidence="9" id="KW-1185">Reference proteome</keyword>
<keyword evidence="4" id="KW-0378">Hydrolase</keyword>
<keyword evidence="5" id="KW-0720">Serine protease</keyword>
<evidence type="ECO:0000256" key="1">
    <source>
        <dbReference type="ARBA" id="ARBA00004613"/>
    </source>
</evidence>
<dbReference type="eggNOG" id="COG3227">
    <property type="taxonomic scope" value="Bacteria"/>
</dbReference>
<name>I4VS86_9GAMM</name>
<evidence type="ECO:0000256" key="3">
    <source>
        <dbReference type="ARBA" id="ARBA00022670"/>
    </source>
</evidence>
<accession>I4VS86</accession>
<evidence type="ECO:0000256" key="2">
    <source>
        <dbReference type="ARBA" id="ARBA00022525"/>
    </source>
</evidence>
<dbReference type="Proteomes" id="UP000003226">
    <property type="component" value="Unassembled WGS sequence"/>
</dbReference>
<dbReference type="EMBL" id="AJXT01000052">
    <property type="protein sequence ID" value="EIL90077.1"/>
    <property type="molecule type" value="Genomic_DNA"/>
</dbReference>